<dbReference type="AlphaFoldDB" id="A0A1D1ZJK1"/>
<dbReference type="EMBL" id="GDJX01000955">
    <property type="protein sequence ID" value="JAT66981.1"/>
    <property type="molecule type" value="Transcribed_RNA"/>
</dbReference>
<organism evidence="2">
    <name type="scientific">Anthurium amnicola</name>
    <dbReference type="NCBI Taxonomy" id="1678845"/>
    <lineage>
        <taxon>Eukaryota</taxon>
        <taxon>Viridiplantae</taxon>
        <taxon>Streptophyta</taxon>
        <taxon>Embryophyta</taxon>
        <taxon>Tracheophyta</taxon>
        <taxon>Spermatophyta</taxon>
        <taxon>Magnoliopsida</taxon>
        <taxon>Liliopsida</taxon>
        <taxon>Araceae</taxon>
        <taxon>Pothoideae</taxon>
        <taxon>Potheae</taxon>
        <taxon>Anthurium</taxon>
    </lineage>
</organism>
<feature type="non-terminal residue" evidence="2">
    <location>
        <position position="167"/>
    </location>
</feature>
<dbReference type="Gene3D" id="3.30.420.10">
    <property type="entry name" value="Ribonuclease H-like superfamily/Ribonuclease H"/>
    <property type="match status" value="1"/>
</dbReference>
<sequence>MWVTVQDRTSGTVLLHGRLKDGLYQLPLHRAPSSHAALVGERVPTSSWHARFGHPAFRTVQSIISKYGLPSSPSSSVCPACFKAKSHKLPFTLSSHVATDPLDLIYSDVWGPAPVLSHGGFHYYVIFVDAFSKYTWLFLLKRKSDLFDTFCRFQTHVERYFGRPIRQ</sequence>
<evidence type="ECO:0000313" key="2">
    <source>
        <dbReference type="EMBL" id="JAT66981.1"/>
    </source>
</evidence>
<name>A0A1D1ZJK1_9ARAE</name>
<dbReference type="Pfam" id="PF13976">
    <property type="entry name" value="gag_pre-integrs"/>
    <property type="match status" value="1"/>
</dbReference>
<feature type="domain" description="GAG-pre-integrase" evidence="1">
    <location>
        <begin position="22"/>
        <end position="86"/>
    </location>
</feature>
<dbReference type="PANTHER" id="PTHR42648">
    <property type="entry name" value="TRANSPOSASE, PUTATIVE-RELATED"/>
    <property type="match status" value="1"/>
</dbReference>
<dbReference type="SUPFAM" id="SSF53098">
    <property type="entry name" value="Ribonuclease H-like"/>
    <property type="match status" value="1"/>
</dbReference>
<gene>
    <name evidence="2" type="primary">POLX_187</name>
    <name evidence="2" type="ORF">g.54772</name>
</gene>
<dbReference type="InterPro" id="IPR039537">
    <property type="entry name" value="Retrotran_Ty1/copia-like"/>
</dbReference>
<accession>A0A1D1ZJK1</accession>
<reference evidence="2" key="1">
    <citation type="submission" date="2015-07" db="EMBL/GenBank/DDBJ databases">
        <title>Transcriptome Assembly of Anthurium amnicola.</title>
        <authorList>
            <person name="Suzuki J."/>
        </authorList>
    </citation>
    <scope>NUCLEOTIDE SEQUENCE</scope>
</reference>
<evidence type="ECO:0000259" key="1">
    <source>
        <dbReference type="Pfam" id="PF13976"/>
    </source>
</evidence>
<proteinExistence type="predicted"/>
<dbReference type="InterPro" id="IPR036397">
    <property type="entry name" value="RNaseH_sf"/>
</dbReference>
<dbReference type="GO" id="GO:0003676">
    <property type="term" value="F:nucleic acid binding"/>
    <property type="evidence" value="ECO:0007669"/>
    <property type="project" value="InterPro"/>
</dbReference>
<dbReference type="InterPro" id="IPR012337">
    <property type="entry name" value="RNaseH-like_sf"/>
</dbReference>
<dbReference type="InterPro" id="IPR025724">
    <property type="entry name" value="GAG-pre-integrase_dom"/>
</dbReference>
<protein>
    <submittedName>
        <fullName evidence="2">Retrovirus-related Pol polyprotein from transposon TNT 1-94</fullName>
    </submittedName>
</protein>
<dbReference type="PANTHER" id="PTHR42648:SF26">
    <property type="entry name" value="INTEGRASE CATALYTIC DOMAIN-CONTAINING PROTEIN"/>
    <property type="match status" value="1"/>
</dbReference>